<keyword evidence="12" id="KW-1185">Reference proteome</keyword>
<dbReference type="Gene3D" id="3.40.1440.10">
    <property type="entry name" value="GIY-YIG endonuclease"/>
    <property type="match status" value="1"/>
</dbReference>
<comment type="caution">
    <text evidence="8">Lacks conserved residue(s) required for the propagation of feature annotation.</text>
</comment>
<dbReference type="SMART" id="SM00384">
    <property type="entry name" value="AT_hook"/>
    <property type="match status" value="3"/>
</dbReference>
<evidence type="ECO:0000256" key="4">
    <source>
        <dbReference type="ARBA" id="ARBA00022801"/>
    </source>
</evidence>
<dbReference type="PANTHER" id="PTHR20208:SF10">
    <property type="entry name" value="STRUCTURE-SPECIFIC ENDONUCLEASE SUBUNIT SLX1"/>
    <property type="match status" value="1"/>
</dbReference>
<keyword evidence="1 8" id="KW-0540">Nuclease</keyword>
<dbReference type="GO" id="GO:0017108">
    <property type="term" value="F:5'-flap endonuclease activity"/>
    <property type="evidence" value="ECO:0007669"/>
    <property type="project" value="InterPro"/>
</dbReference>
<sequence length="567" mass="61799">MLAPKVRALGARSSILNHAYPKFYACYLLKSLQQPISPTATYIGSTPSPPRRIRQHNGELTAGARKTVSKRPWEMQMIVHGFPSRLAALQFEWAWQHPHKSRHFQDEDGRIFGNRATKKIDKLVEIVRTMIARHPFNTWALHVKLFTEEAANLWTRASTTKSATPMPPGFTCTTELEGVDGKSGRLGSGRQDPIAVDDAQFTTAYLTKQTALVASEKRLECNVCHKPIDNFSFEALQTTLCPATGCTGVSHLLCLSKHFLDQSIDNQARGSSQSSSSKEPLFVQPQSSIIPRGGQCNSCKGYILWGDLIRGSYRRQRALQLLQDGLDAAPQDDDDLFVSDETEEDTSSKKKRSKSRSKSTSTVGSRSPLKAKKSTKPRSNSSSRSRVRTKSKASSTSGEEFDFDGIVDSSSDQEPVKRSRGRPRKQVNAPAYSVASPGTSKRAGKAKATIIEEAEPVKRGPGRPRKPTSPLVSPLAKQPGSSRNVTSSSAVGIPDATTPALGMIIDLTLDSSSSGTESPVKRKRGRPRKTLNSTNPSASANMDGSDFLDLTVIAAALPTIDPITPRK</sequence>
<evidence type="ECO:0000256" key="5">
    <source>
        <dbReference type="ARBA" id="ARBA00023172"/>
    </source>
</evidence>
<evidence type="ECO:0000256" key="3">
    <source>
        <dbReference type="ARBA" id="ARBA00022763"/>
    </source>
</evidence>
<feature type="compositionally biased region" description="Low complexity" evidence="9">
    <location>
        <begin position="358"/>
        <end position="367"/>
    </location>
</feature>
<reference evidence="11" key="1">
    <citation type="submission" date="2020-11" db="EMBL/GenBank/DDBJ databases">
        <authorList>
            <consortium name="DOE Joint Genome Institute"/>
            <person name="Ahrendt S."/>
            <person name="Riley R."/>
            <person name="Andreopoulos W."/>
            <person name="Labutti K."/>
            <person name="Pangilinan J."/>
            <person name="Ruiz-Duenas F.J."/>
            <person name="Barrasa J.M."/>
            <person name="Sanchez-Garcia M."/>
            <person name="Camarero S."/>
            <person name="Miyauchi S."/>
            <person name="Serrano A."/>
            <person name="Linde D."/>
            <person name="Babiker R."/>
            <person name="Drula E."/>
            <person name="Ayuso-Fernandez I."/>
            <person name="Pacheco R."/>
            <person name="Padilla G."/>
            <person name="Ferreira P."/>
            <person name="Barriuso J."/>
            <person name="Kellner H."/>
            <person name="Castanera R."/>
            <person name="Alfaro M."/>
            <person name="Ramirez L."/>
            <person name="Pisabarro A.G."/>
            <person name="Kuo A."/>
            <person name="Tritt A."/>
            <person name="Lipzen A."/>
            <person name="He G."/>
            <person name="Yan M."/>
            <person name="Ng V."/>
            <person name="Cullen D."/>
            <person name="Martin F."/>
            <person name="Rosso M.-N."/>
            <person name="Henrissat B."/>
            <person name="Hibbett D."/>
            <person name="Martinez A.T."/>
            <person name="Grigoriev I.V."/>
        </authorList>
    </citation>
    <scope>NUCLEOTIDE SEQUENCE</scope>
    <source>
        <strain evidence="11">CBS 506.95</strain>
    </source>
</reference>
<dbReference type="FunFam" id="3.40.1440.10:FF:000006">
    <property type="entry name" value="Structure-specific endonuclease subunit SLX1"/>
    <property type="match status" value="1"/>
</dbReference>
<dbReference type="InterPro" id="IPR017956">
    <property type="entry name" value="AT_hook_DNA-bd_motif"/>
</dbReference>
<evidence type="ECO:0000256" key="6">
    <source>
        <dbReference type="ARBA" id="ARBA00023204"/>
    </source>
</evidence>
<evidence type="ECO:0000313" key="11">
    <source>
        <dbReference type="EMBL" id="KAF9528467.1"/>
    </source>
</evidence>
<comment type="function">
    <text evidence="8">Catalytic subunit of the SLX1-SLX4 structure-specific endonuclease that resolves DNA secondary structures generated during DNA repair and recombination. Has endonuclease activity towards branched DNA substrates, introducing single-strand cuts in duplex DNA close to junctions with ss-DNA.</text>
</comment>
<dbReference type="InterPro" id="IPR035901">
    <property type="entry name" value="GIY-YIG_endonuc_sf"/>
</dbReference>
<protein>
    <recommendedName>
        <fullName evidence="10">GIY-YIG domain-containing protein</fullName>
    </recommendedName>
</protein>
<comment type="subcellular location">
    <subcellularLocation>
        <location evidence="8">Nucleus</location>
    </subcellularLocation>
</comment>
<feature type="region of interest" description="Disordered" evidence="9">
    <location>
        <begin position="508"/>
        <end position="544"/>
    </location>
</feature>
<evidence type="ECO:0000256" key="9">
    <source>
        <dbReference type="SAM" id="MobiDB-lite"/>
    </source>
</evidence>
<dbReference type="InterPro" id="IPR000305">
    <property type="entry name" value="GIY-YIG_endonuc"/>
</dbReference>
<keyword evidence="5 8" id="KW-0233">DNA recombination</keyword>
<comment type="caution">
    <text evidence="11">The sequence shown here is derived from an EMBL/GenBank/DDBJ whole genome shotgun (WGS) entry which is preliminary data.</text>
</comment>
<dbReference type="GO" id="GO:0008821">
    <property type="term" value="F:crossover junction DNA endonuclease activity"/>
    <property type="evidence" value="ECO:0007669"/>
    <property type="project" value="TreeGrafter"/>
</dbReference>
<dbReference type="GO" id="GO:0003677">
    <property type="term" value="F:DNA binding"/>
    <property type="evidence" value="ECO:0007669"/>
    <property type="project" value="InterPro"/>
</dbReference>
<dbReference type="OrthoDB" id="24645at2759"/>
<feature type="domain" description="GIY-YIG" evidence="10">
    <location>
        <begin position="22"/>
        <end position="105"/>
    </location>
</feature>
<proteinExistence type="inferred from homology"/>
<dbReference type="Gene3D" id="3.30.40.10">
    <property type="entry name" value="Zinc/RING finger domain, C3HC4 (zinc finger)"/>
    <property type="match status" value="1"/>
</dbReference>
<name>A0A9P6JPF7_9AGAR</name>
<dbReference type="InterPro" id="IPR050381">
    <property type="entry name" value="SLX1_endonuclease"/>
</dbReference>
<dbReference type="HAMAP" id="MF_03100">
    <property type="entry name" value="Endonuc_su_Slx1"/>
    <property type="match status" value="1"/>
</dbReference>
<dbReference type="Pfam" id="PF01541">
    <property type="entry name" value="GIY-YIG"/>
    <property type="match status" value="1"/>
</dbReference>
<dbReference type="AlphaFoldDB" id="A0A9P6JPF7"/>
<evidence type="ECO:0000256" key="7">
    <source>
        <dbReference type="ARBA" id="ARBA00023242"/>
    </source>
</evidence>
<dbReference type="GO" id="GO:0000724">
    <property type="term" value="P:double-strand break repair via homologous recombination"/>
    <property type="evidence" value="ECO:0007669"/>
    <property type="project" value="TreeGrafter"/>
</dbReference>
<dbReference type="CDD" id="cd10455">
    <property type="entry name" value="GIY-YIG_SLX1"/>
    <property type="match status" value="1"/>
</dbReference>
<dbReference type="Pfam" id="PF21202">
    <property type="entry name" value="SLX1_C"/>
    <property type="match status" value="1"/>
</dbReference>
<evidence type="ECO:0000259" key="10">
    <source>
        <dbReference type="PROSITE" id="PS50164"/>
    </source>
</evidence>
<keyword evidence="6 8" id="KW-0234">DNA repair</keyword>
<feature type="compositionally biased region" description="Acidic residues" evidence="9">
    <location>
        <begin position="330"/>
        <end position="345"/>
    </location>
</feature>
<comment type="similarity">
    <text evidence="8">Belongs to the SLX1 family.</text>
</comment>
<dbReference type="InterPro" id="IPR013083">
    <property type="entry name" value="Znf_RING/FYVE/PHD"/>
</dbReference>
<feature type="compositionally biased region" description="Polar residues" evidence="9">
    <location>
        <begin position="479"/>
        <end position="490"/>
    </location>
</feature>
<dbReference type="InterPro" id="IPR027520">
    <property type="entry name" value="Slx1"/>
</dbReference>
<keyword evidence="2 8" id="KW-0255">Endonuclease</keyword>
<dbReference type="GO" id="GO:0033557">
    <property type="term" value="C:Slx1-Slx4 complex"/>
    <property type="evidence" value="ECO:0007669"/>
    <property type="project" value="UniProtKB-UniRule"/>
</dbReference>
<gene>
    <name evidence="11" type="ORF">CPB83DRAFT_791449</name>
</gene>
<keyword evidence="3 8" id="KW-0227">DNA damage</keyword>
<comment type="subunit">
    <text evidence="8">Forms a heterodimer with SLX4.</text>
</comment>
<evidence type="ECO:0000256" key="1">
    <source>
        <dbReference type="ARBA" id="ARBA00022722"/>
    </source>
</evidence>
<feature type="region of interest" description="Disordered" evidence="9">
    <location>
        <begin position="330"/>
        <end position="496"/>
    </location>
</feature>
<evidence type="ECO:0000313" key="12">
    <source>
        <dbReference type="Proteomes" id="UP000807306"/>
    </source>
</evidence>
<dbReference type="Proteomes" id="UP000807306">
    <property type="component" value="Unassembled WGS sequence"/>
</dbReference>
<comment type="cofactor">
    <cofactor evidence="8">
        <name>a divalent metal cation</name>
        <dbReference type="ChEBI" id="CHEBI:60240"/>
    </cofactor>
</comment>
<dbReference type="PANTHER" id="PTHR20208">
    <property type="entry name" value="STRUCTURE-SPECIFIC ENDONUCLEASE SUBUNIT SLX1"/>
    <property type="match status" value="1"/>
</dbReference>
<keyword evidence="4 8" id="KW-0378">Hydrolase</keyword>
<dbReference type="InterPro" id="IPR048749">
    <property type="entry name" value="SLX1_C"/>
</dbReference>
<feature type="compositionally biased region" description="Polar residues" evidence="9">
    <location>
        <begin position="530"/>
        <end position="542"/>
    </location>
</feature>
<evidence type="ECO:0000256" key="2">
    <source>
        <dbReference type="ARBA" id="ARBA00022759"/>
    </source>
</evidence>
<organism evidence="11 12">
    <name type="scientific">Crepidotus variabilis</name>
    <dbReference type="NCBI Taxonomy" id="179855"/>
    <lineage>
        <taxon>Eukaryota</taxon>
        <taxon>Fungi</taxon>
        <taxon>Dikarya</taxon>
        <taxon>Basidiomycota</taxon>
        <taxon>Agaricomycotina</taxon>
        <taxon>Agaricomycetes</taxon>
        <taxon>Agaricomycetidae</taxon>
        <taxon>Agaricales</taxon>
        <taxon>Agaricineae</taxon>
        <taxon>Crepidotaceae</taxon>
        <taxon>Crepidotus</taxon>
    </lineage>
</organism>
<dbReference type="EMBL" id="MU157852">
    <property type="protein sequence ID" value="KAF9528467.1"/>
    <property type="molecule type" value="Genomic_DNA"/>
</dbReference>
<dbReference type="PRINTS" id="PR00929">
    <property type="entry name" value="ATHOOK"/>
</dbReference>
<keyword evidence="7 8" id="KW-0539">Nucleus</keyword>
<evidence type="ECO:0000256" key="8">
    <source>
        <dbReference type="HAMAP-Rule" id="MF_03100"/>
    </source>
</evidence>
<accession>A0A9P6JPF7</accession>
<dbReference type="PROSITE" id="PS50164">
    <property type="entry name" value="GIY_YIG"/>
    <property type="match status" value="1"/>
</dbReference>